<dbReference type="AlphaFoldDB" id="A0A401PTR7"/>
<name>A0A401PTR7_SCYTO</name>
<dbReference type="InterPro" id="IPR011009">
    <property type="entry name" value="Kinase-like_dom_sf"/>
</dbReference>
<evidence type="ECO:0000313" key="5">
    <source>
        <dbReference type="EMBL" id="GCB76521.1"/>
    </source>
</evidence>
<dbReference type="GO" id="GO:0005524">
    <property type="term" value="F:ATP binding"/>
    <property type="evidence" value="ECO:0007669"/>
    <property type="project" value="UniProtKB-KW"/>
</dbReference>
<feature type="domain" description="Protein kinase" evidence="4">
    <location>
        <begin position="232"/>
        <end position="375"/>
    </location>
</feature>
<dbReference type="InterPro" id="IPR001245">
    <property type="entry name" value="Ser-Thr/Tyr_kinase_cat_dom"/>
</dbReference>
<evidence type="ECO:0000256" key="1">
    <source>
        <dbReference type="ARBA" id="ARBA00022741"/>
    </source>
</evidence>
<feature type="region of interest" description="Disordered" evidence="3">
    <location>
        <begin position="146"/>
        <end position="168"/>
    </location>
</feature>
<dbReference type="Gene3D" id="3.30.200.20">
    <property type="entry name" value="Phosphorylase Kinase, domain 1"/>
    <property type="match status" value="1"/>
</dbReference>
<protein>
    <recommendedName>
        <fullName evidence="4">Protein kinase domain-containing protein</fullName>
    </recommendedName>
</protein>
<dbReference type="Gene3D" id="1.20.930.20">
    <property type="entry name" value="Adaptor protein Cbl, N-terminal domain"/>
    <property type="match status" value="1"/>
</dbReference>
<organism evidence="5 6">
    <name type="scientific">Scyliorhinus torazame</name>
    <name type="common">Cloudy catshark</name>
    <name type="synonym">Catulus torazame</name>
    <dbReference type="NCBI Taxonomy" id="75743"/>
    <lineage>
        <taxon>Eukaryota</taxon>
        <taxon>Metazoa</taxon>
        <taxon>Chordata</taxon>
        <taxon>Craniata</taxon>
        <taxon>Vertebrata</taxon>
        <taxon>Chondrichthyes</taxon>
        <taxon>Elasmobranchii</taxon>
        <taxon>Galeomorphii</taxon>
        <taxon>Galeoidea</taxon>
        <taxon>Carcharhiniformes</taxon>
        <taxon>Scyliorhinidae</taxon>
        <taxon>Scyliorhinus</taxon>
    </lineage>
</organism>
<dbReference type="InterPro" id="IPR000719">
    <property type="entry name" value="Prot_kinase_dom"/>
</dbReference>
<dbReference type="GO" id="GO:0004672">
    <property type="term" value="F:protein kinase activity"/>
    <property type="evidence" value="ECO:0007669"/>
    <property type="project" value="InterPro"/>
</dbReference>
<sequence>MQARSFSRWTEGGGKECNKFKKMEYIPKIINLAADIYTHLRKVKVNKRQCERLCSRIEMLMISVNMVQDERFLEGHSVDKILKELELTLQNAEGLVKSFTSWGSIKKIVRASNILEKFGHINDRLNDAAQQLILVLMASLSQTRNTFKEETREMEDRQDQQEDEKSLNDISKAEKEDLPDECDNSANSQIQKNLEEITADIKEIKTMMISNKKAASSPPVAGIREINMHELQKDSKPFQRTNTSMCYKGVFLKQPVAIKRFISESADINKVQKIFMKEAETMNQFRSDNILHIYGICMNRKAHQSEFLIVMEYCERGNLKNVLNSKKPLPWSTRVRMSLDTARGVYWLHQSQEKARLHCRISSTSFLVNEDYRVK</sequence>
<keyword evidence="2" id="KW-0067">ATP-binding</keyword>
<dbReference type="Pfam" id="PF07714">
    <property type="entry name" value="PK_Tyr_Ser-Thr"/>
    <property type="match status" value="1"/>
</dbReference>
<dbReference type="InterPro" id="IPR054000">
    <property type="entry name" value="MLKL_N"/>
</dbReference>
<accession>A0A401PTR7</accession>
<dbReference type="PANTHER" id="PTHR27001:SF939">
    <property type="entry name" value="INTERLEUKIN 1 RECEPTOR ASSOCIATED KINASE 1"/>
    <property type="match status" value="1"/>
</dbReference>
<dbReference type="GO" id="GO:0005886">
    <property type="term" value="C:plasma membrane"/>
    <property type="evidence" value="ECO:0007669"/>
    <property type="project" value="TreeGrafter"/>
</dbReference>
<feature type="non-terminal residue" evidence="5">
    <location>
        <position position="375"/>
    </location>
</feature>
<proteinExistence type="predicted"/>
<dbReference type="PANTHER" id="PTHR27001">
    <property type="entry name" value="OS01G0253100 PROTEIN"/>
    <property type="match status" value="1"/>
</dbReference>
<dbReference type="Proteomes" id="UP000288216">
    <property type="component" value="Unassembled WGS sequence"/>
</dbReference>
<dbReference type="OrthoDB" id="4062651at2759"/>
<dbReference type="InterPro" id="IPR059179">
    <property type="entry name" value="MLKL-like_MCAfunc"/>
</dbReference>
<dbReference type="InterPro" id="IPR036537">
    <property type="entry name" value="Adaptor_Cbl_N_dom_sf"/>
</dbReference>
<evidence type="ECO:0000256" key="3">
    <source>
        <dbReference type="SAM" id="MobiDB-lite"/>
    </source>
</evidence>
<dbReference type="OMA" id="ANKKQCH"/>
<dbReference type="Pfam" id="PF22215">
    <property type="entry name" value="MLKL_N"/>
    <property type="match status" value="1"/>
</dbReference>
<dbReference type="PROSITE" id="PS50011">
    <property type="entry name" value="PROTEIN_KINASE_DOM"/>
    <property type="match status" value="1"/>
</dbReference>
<keyword evidence="1" id="KW-0547">Nucleotide-binding</keyword>
<dbReference type="GO" id="GO:0007166">
    <property type="term" value="P:cell surface receptor signaling pathway"/>
    <property type="evidence" value="ECO:0007669"/>
    <property type="project" value="InterPro"/>
</dbReference>
<dbReference type="SUPFAM" id="SSF56112">
    <property type="entry name" value="Protein kinase-like (PK-like)"/>
    <property type="match status" value="1"/>
</dbReference>
<dbReference type="Gene3D" id="1.10.510.10">
    <property type="entry name" value="Transferase(Phosphotransferase) domain 1"/>
    <property type="match status" value="1"/>
</dbReference>
<evidence type="ECO:0000259" key="4">
    <source>
        <dbReference type="PROSITE" id="PS50011"/>
    </source>
</evidence>
<dbReference type="CDD" id="cd21037">
    <property type="entry name" value="MLKL_NTD"/>
    <property type="match status" value="1"/>
</dbReference>
<gene>
    <name evidence="5" type="ORF">scyTo_0019152</name>
</gene>
<comment type="caution">
    <text evidence="5">The sequence shown here is derived from an EMBL/GenBank/DDBJ whole genome shotgun (WGS) entry which is preliminary data.</text>
</comment>
<evidence type="ECO:0000256" key="2">
    <source>
        <dbReference type="ARBA" id="ARBA00022840"/>
    </source>
</evidence>
<keyword evidence="6" id="KW-1185">Reference proteome</keyword>
<dbReference type="STRING" id="75743.A0A401PTR7"/>
<dbReference type="EMBL" id="BFAA01013976">
    <property type="protein sequence ID" value="GCB76521.1"/>
    <property type="molecule type" value="Genomic_DNA"/>
</dbReference>
<reference evidence="5 6" key="1">
    <citation type="journal article" date="2018" name="Nat. Ecol. Evol.">
        <title>Shark genomes provide insights into elasmobranch evolution and the origin of vertebrates.</title>
        <authorList>
            <person name="Hara Y"/>
            <person name="Yamaguchi K"/>
            <person name="Onimaru K"/>
            <person name="Kadota M"/>
            <person name="Koyanagi M"/>
            <person name="Keeley SD"/>
            <person name="Tatsumi K"/>
            <person name="Tanaka K"/>
            <person name="Motone F"/>
            <person name="Kageyama Y"/>
            <person name="Nozu R"/>
            <person name="Adachi N"/>
            <person name="Nishimura O"/>
            <person name="Nakagawa R"/>
            <person name="Tanegashima C"/>
            <person name="Kiyatake I"/>
            <person name="Matsumoto R"/>
            <person name="Murakumo K"/>
            <person name="Nishida K"/>
            <person name="Terakita A"/>
            <person name="Kuratani S"/>
            <person name="Sato K"/>
            <person name="Hyodo S Kuraku.S."/>
        </authorList>
    </citation>
    <scope>NUCLEOTIDE SEQUENCE [LARGE SCALE GENOMIC DNA]</scope>
</reference>
<evidence type="ECO:0000313" key="6">
    <source>
        <dbReference type="Proteomes" id="UP000288216"/>
    </source>
</evidence>